<dbReference type="EMBL" id="ACCF01000144">
    <property type="protein sequence ID" value="EEF67312.1"/>
    <property type="molecule type" value="Genomic_DNA"/>
</dbReference>
<reference evidence="2 3" key="1">
    <citation type="submission" date="2008-12" db="EMBL/GenBank/DDBJ databases">
        <authorList>
            <person name="Fulton L."/>
            <person name="Clifton S."/>
            <person name="Fulton B."/>
            <person name="Xu J."/>
            <person name="Minx P."/>
            <person name="Pepin K.H."/>
            <person name="Johnson M."/>
            <person name="Bhonagiri V."/>
            <person name="Nash W.E."/>
            <person name="Mardis E.R."/>
            <person name="Wilson R.K."/>
        </authorList>
    </citation>
    <scope>NUCLEOTIDE SEQUENCE [LARGE SCALE GENOMIC DNA]</scope>
    <source>
        <strain evidence="2 3">DSM 12042</strain>
    </source>
</reference>
<keyword evidence="1" id="KW-1133">Transmembrane helix</keyword>
<dbReference type="HOGENOM" id="CLU_3184591_0_0_9"/>
<evidence type="ECO:0000313" key="3">
    <source>
        <dbReference type="Proteomes" id="UP000005950"/>
    </source>
</evidence>
<feature type="transmembrane region" description="Helical" evidence="1">
    <location>
        <begin position="26"/>
        <end position="45"/>
    </location>
</feature>
<reference evidence="2 3" key="2">
    <citation type="submission" date="2009-02" db="EMBL/GenBank/DDBJ databases">
        <title>Draft genome sequence of Holdemania filiformis DSM 12042.</title>
        <authorList>
            <person name="Sudarsanam P."/>
            <person name="Ley R."/>
            <person name="Guruge J."/>
            <person name="Turnbaugh P.J."/>
            <person name="Mahowald M."/>
            <person name="Liep D."/>
            <person name="Gordon J."/>
        </authorList>
    </citation>
    <scope>NUCLEOTIDE SEQUENCE [LARGE SCALE GENOMIC DNA]</scope>
    <source>
        <strain evidence="2 3">DSM 12042</strain>
    </source>
</reference>
<gene>
    <name evidence="2" type="ORF">HOLDEFILI_02475</name>
</gene>
<keyword evidence="1" id="KW-0472">Membrane</keyword>
<name>B9Y9G9_9FIRM</name>
<dbReference type="Proteomes" id="UP000005950">
    <property type="component" value="Unassembled WGS sequence"/>
</dbReference>
<keyword evidence="1" id="KW-0812">Transmembrane</keyword>
<dbReference type="AlphaFoldDB" id="B9Y9G9"/>
<evidence type="ECO:0000256" key="1">
    <source>
        <dbReference type="SAM" id="Phobius"/>
    </source>
</evidence>
<organism evidence="2 3">
    <name type="scientific">Holdemania filiformis DSM 12042</name>
    <dbReference type="NCBI Taxonomy" id="545696"/>
    <lineage>
        <taxon>Bacteria</taxon>
        <taxon>Bacillati</taxon>
        <taxon>Bacillota</taxon>
        <taxon>Erysipelotrichia</taxon>
        <taxon>Erysipelotrichales</taxon>
        <taxon>Erysipelotrichaceae</taxon>
        <taxon>Holdemania</taxon>
    </lineage>
</organism>
<proteinExistence type="predicted"/>
<sequence>MGILSKQFAVLFGLFTHRLLHSAGSVKHSSCFLINLFVVIVLFLYN</sequence>
<dbReference type="STRING" id="545696.HOLDEFILI_02475"/>
<comment type="caution">
    <text evidence="2">The sequence shown here is derived from an EMBL/GenBank/DDBJ whole genome shotgun (WGS) entry which is preliminary data.</text>
</comment>
<accession>B9Y9G9</accession>
<protein>
    <submittedName>
        <fullName evidence="2">Uncharacterized protein</fullName>
    </submittedName>
</protein>
<evidence type="ECO:0000313" key="2">
    <source>
        <dbReference type="EMBL" id="EEF67312.1"/>
    </source>
</evidence>